<dbReference type="OrthoDB" id="2534744at2759"/>
<feature type="region of interest" description="Disordered" evidence="1">
    <location>
        <begin position="1"/>
        <end position="22"/>
    </location>
</feature>
<organism evidence="2 3">
    <name type="scientific">Microbotryum saponariae</name>
    <dbReference type="NCBI Taxonomy" id="289078"/>
    <lineage>
        <taxon>Eukaryota</taxon>
        <taxon>Fungi</taxon>
        <taxon>Dikarya</taxon>
        <taxon>Basidiomycota</taxon>
        <taxon>Pucciniomycotina</taxon>
        <taxon>Microbotryomycetes</taxon>
        <taxon>Microbotryales</taxon>
        <taxon>Microbotryaceae</taxon>
        <taxon>Microbotryum</taxon>
    </lineage>
</organism>
<evidence type="ECO:0000313" key="3">
    <source>
        <dbReference type="Proteomes" id="UP000249723"/>
    </source>
</evidence>
<dbReference type="AlphaFoldDB" id="A0A2X0L5S8"/>
<dbReference type="Proteomes" id="UP000249723">
    <property type="component" value="Unassembled WGS sequence"/>
</dbReference>
<sequence>MAPLTSNHHLTSNLARSPSPAPLDRLLSREDIPPLAYDTEAELLAVLSRLESELKKSIDISFRDGANGANRGEVEKVVLEEFFRGLAPLVWSNCTIAGLPYAQYQALKSKASTSHWKRVSPIPAKRDFPISSHFAGSSEFSKTKAFDEVLHQRVMNYQNSLFDAREQNARERVDVPNNYALGVQDVISRDMEWLSQLEAVQPNFSEDRPQPVLFAPTAAPQAKGRKSVGANKGIIEERPTAQQAQDDYAKASDEINRLLRHLPSLRTAAEQATRVALDTAALH</sequence>
<reference evidence="3" key="1">
    <citation type="submission" date="2016-10" db="EMBL/GenBank/DDBJ databases">
        <authorList>
            <person name="Jeantristanb JTB J.-T."/>
            <person name="Ricardo R."/>
        </authorList>
    </citation>
    <scope>NUCLEOTIDE SEQUENCE [LARGE SCALE GENOMIC DNA]</scope>
</reference>
<proteinExistence type="predicted"/>
<evidence type="ECO:0000313" key="2">
    <source>
        <dbReference type="EMBL" id="SCZ96450.1"/>
    </source>
</evidence>
<feature type="compositionally biased region" description="Polar residues" evidence="1">
    <location>
        <begin position="1"/>
        <end position="16"/>
    </location>
</feature>
<name>A0A2X0L5S8_9BASI</name>
<gene>
    <name evidence="2" type="ORF">BZ3500_MVSOF-1268-A1-R1_CHR8-2G10201</name>
</gene>
<keyword evidence="3" id="KW-1185">Reference proteome</keyword>
<protein>
    <submittedName>
        <fullName evidence="2">BZ3500_MvSof-1268-A1-R1_Chr8-2g10201 protein</fullName>
    </submittedName>
</protein>
<accession>A0A2X0L5S8</accession>
<evidence type="ECO:0000256" key="1">
    <source>
        <dbReference type="SAM" id="MobiDB-lite"/>
    </source>
</evidence>
<dbReference type="EMBL" id="FMWP01000088">
    <property type="protein sequence ID" value="SCZ96450.1"/>
    <property type="molecule type" value="Genomic_DNA"/>
</dbReference>